<dbReference type="AlphaFoldDB" id="A0A9D2KJL1"/>
<dbReference type="FunFam" id="3.30.160.810:FF:000001">
    <property type="entry name" value="50S ribosomal protein L3"/>
    <property type="match status" value="1"/>
</dbReference>
<evidence type="ECO:0000313" key="8">
    <source>
        <dbReference type="EMBL" id="HJA07979.1"/>
    </source>
</evidence>
<dbReference type="SUPFAM" id="SSF50447">
    <property type="entry name" value="Translation proteins"/>
    <property type="match status" value="1"/>
</dbReference>
<evidence type="ECO:0000256" key="3">
    <source>
        <dbReference type="ARBA" id="ARBA00022884"/>
    </source>
</evidence>
<dbReference type="HAMAP" id="MF_01325_B">
    <property type="entry name" value="Ribosomal_uL3_B"/>
    <property type="match status" value="1"/>
</dbReference>
<dbReference type="PANTHER" id="PTHR11229">
    <property type="entry name" value="50S RIBOSOMAL PROTEIN L3"/>
    <property type="match status" value="1"/>
</dbReference>
<reference evidence="8" key="1">
    <citation type="journal article" date="2021" name="PeerJ">
        <title>Extensive microbial diversity within the chicken gut microbiome revealed by metagenomics and culture.</title>
        <authorList>
            <person name="Gilroy R."/>
            <person name="Ravi A."/>
            <person name="Getino M."/>
            <person name="Pursley I."/>
            <person name="Horton D.L."/>
            <person name="Alikhan N.F."/>
            <person name="Baker D."/>
            <person name="Gharbi K."/>
            <person name="Hall N."/>
            <person name="Watson M."/>
            <person name="Adriaenssens E.M."/>
            <person name="Foster-Nyarko E."/>
            <person name="Jarju S."/>
            <person name="Secka A."/>
            <person name="Antonio M."/>
            <person name="Oren A."/>
            <person name="Chaudhuri R.R."/>
            <person name="La Ragione R."/>
            <person name="Hildebrand F."/>
            <person name="Pallen M.J."/>
        </authorList>
    </citation>
    <scope>NUCLEOTIDE SEQUENCE</scope>
    <source>
        <strain evidence="8">CHK186-16707</strain>
    </source>
</reference>
<accession>A0A9D2KJL1</accession>
<dbReference type="GO" id="GO:0022625">
    <property type="term" value="C:cytosolic large ribosomal subunit"/>
    <property type="evidence" value="ECO:0007669"/>
    <property type="project" value="TreeGrafter"/>
</dbReference>
<dbReference type="GO" id="GO:0019843">
    <property type="term" value="F:rRNA binding"/>
    <property type="evidence" value="ECO:0007669"/>
    <property type="project" value="UniProtKB-UniRule"/>
</dbReference>
<reference evidence="8" key="2">
    <citation type="submission" date="2021-04" db="EMBL/GenBank/DDBJ databases">
        <authorList>
            <person name="Gilroy R."/>
        </authorList>
    </citation>
    <scope>NUCLEOTIDE SEQUENCE</scope>
    <source>
        <strain evidence="8">CHK186-16707</strain>
    </source>
</reference>
<dbReference type="GO" id="GO:0003735">
    <property type="term" value="F:structural constituent of ribosome"/>
    <property type="evidence" value="ECO:0007669"/>
    <property type="project" value="UniProtKB-UniRule"/>
</dbReference>
<comment type="caution">
    <text evidence="8">The sequence shown here is derived from an EMBL/GenBank/DDBJ whole genome shotgun (WGS) entry which is preliminary data.</text>
</comment>
<dbReference type="EMBL" id="DXAN01000003">
    <property type="protein sequence ID" value="HJA07979.1"/>
    <property type="molecule type" value="Genomic_DNA"/>
</dbReference>
<dbReference type="NCBIfam" id="TIGR03625">
    <property type="entry name" value="L3_bact"/>
    <property type="match status" value="1"/>
</dbReference>
<keyword evidence="5 7" id="KW-0687">Ribonucleoprotein</keyword>
<proteinExistence type="inferred from homology"/>
<evidence type="ECO:0000256" key="6">
    <source>
        <dbReference type="ARBA" id="ARBA00035243"/>
    </source>
</evidence>
<sequence>MSEKMGILGRKLGMTRIFANDGSAVAVTVIQAGPCPVTQVKTEEKDGYHALQLAFDEAKEKHVTKAMRGHFAKANVGNYRTVRELRLAAPAAVEVGQNLTVDMFAAGDKIKVTGTSIGKGYQGVMRRWNFRGINDGHGNEKVHRSGGSIGNNTFPGHVFKGKGMAGQWGAERVTQLGLEIVEVRPEDNVILVRGSVPGPKNGLVLVRKQ</sequence>
<comment type="subunit">
    <text evidence="7">Part of the 50S ribosomal subunit. Forms a cluster with proteins L14 and L19.</text>
</comment>
<dbReference type="Pfam" id="PF00297">
    <property type="entry name" value="Ribosomal_L3"/>
    <property type="match status" value="1"/>
</dbReference>
<evidence type="ECO:0000313" key="9">
    <source>
        <dbReference type="Proteomes" id="UP000824225"/>
    </source>
</evidence>
<gene>
    <name evidence="7 8" type="primary">rplC</name>
    <name evidence="8" type="ORF">H9962_02135</name>
</gene>
<evidence type="ECO:0000256" key="4">
    <source>
        <dbReference type="ARBA" id="ARBA00022980"/>
    </source>
</evidence>
<evidence type="ECO:0000256" key="1">
    <source>
        <dbReference type="ARBA" id="ARBA00006540"/>
    </source>
</evidence>
<dbReference type="FunFam" id="2.40.30.10:FF:000004">
    <property type="entry name" value="50S ribosomal protein L3"/>
    <property type="match status" value="1"/>
</dbReference>
<keyword evidence="4 7" id="KW-0689">Ribosomal protein</keyword>
<evidence type="ECO:0000256" key="7">
    <source>
        <dbReference type="HAMAP-Rule" id="MF_01325"/>
    </source>
</evidence>
<dbReference type="Proteomes" id="UP000824225">
    <property type="component" value="Unassembled WGS sequence"/>
</dbReference>
<keyword evidence="3 7" id="KW-0694">RNA-binding</keyword>
<protein>
    <recommendedName>
        <fullName evidence="6 7">Large ribosomal subunit protein uL3</fullName>
    </recommendedName>
</protein>
<dbReference type="Gene3D" id="2.40.30.10">
    <property type="entry name" value="Translation factors"/>
    <property type="match status" value="1"/>
</dbReference>
<organism evidence="8 9">
    <name type="scientific">Candidatus Mailhella merdigallinarum</name>
    <dbReference type="NCBI Taxonomy" id="2838658"/>
    <lineage>
        <taxon>Bacteria</taxon>
        <taxon>Pseudomonadati</taxon>
        <taxon>Thermodesulfobacteriota</taxon>
        <taxon>Desulfovibrionia</taxon>
        <taxon>Desulfovibrionales</taxon>
        <taxon>Desulfovibrionaceae</taxon>
        <taxon>Mailhella</taxon>
    </lineage>
</organism>
<comment type="similarity">
    <text evidence="1 7">Belongs to the universal ribosomal protein uL3 family.</text>
</comment>
<comment type="function">
    <text evidence="7">One of the primary rRNA binding proteins, it binds directly near the 3'-end of the 23S rRNA, where it nucleates assembly of the 50S subunit.</text>
</comment>
<dbReference type="InterPro" id="IPR019927">
    <property type="entry name" value="Ribosomal_uL3_bac/org-type"/>
</dbReference>
<dbReference type="InterPro" id="IPR000597">
    <property type="entry name" value="Ribosomal_uL3"/>
</dbReference>
<evidence type="ECO:0000256" key="5">
    <source>
        <dbReference type="ARBA" id="ARBA00023274"/>
    </source>
</evidence>
<evidence type="ECO:0000256" key="2">
    <source>
        <dbReference type="ARBA" id="ARBA00022730"/>
    </source>
</evidence>
<dbReference type="GO" id="GO:0006412">
    <property type="term" value="P:translation"/>
    <property type="evidence" value="ECO:0007669"/>
    <property type="project" value="UniProtKB-UniRule"/>
</dbReference>
<keyword evidence="2 7" id="KW-0699">rRNA-binding</keyword>
<dbReference type="PANTHER" id="PTHR11229:SF16">
    <property type="entry name" value="LARGE RIBOSOMAL SUBUNIT PROTEIN UL3C"/>
    <property type="match status" value="1"/>
</dbReference>
<dbReference type="Gene3D" id="3.30.160.810">
    <property type="match status" value="1"/>
</dbReference>
<name>A0A9D2KJL1_9BACT</name>
<dbReference type="InterPro" id="IPR009000">
    <property type="entry name" value="Transl_B-barrel_sf"/>
</dbReference>